<dbReference type="SUPFAM" id="SSF51984">
    <property type="entry name" value="MurCD N-terminal domain"/>
    <property type="match status" value="1"/>
</dbReference>
<comment type="similarity">
    <text evidence="4 17">Belongs to the MurCDEF family.</text>
</comment>
<dbReference type="EC" id="6.3.2.9" evidence="5 17"/>
<evidence type="ECO:0000313" key="21">
    <source>
        <dbReference type="EMBL" id="MDQ0362218.1"/>
    </source>
</evidence>
<comment type="subcellular location">
    <subcellularLocation>
        <location evidence="2 17 18">Cytoplasm</location>
    </subcellularLocation>
</comment>
<dbReference type="InterPro" id="IPR036565">
    <property type="entry name" value="Mur-like_cat_sf"/>
</dbReference>
<keyword evidence="13 17" id="KW-0961">Cell wall biogenesis/degradation</keyword>
<evidence type="ECO:0000256" key="16">
    <source>
        <dbReference type="ARBA" id="ARBA00047632"/>
    </source>
</evidence>
<dbReference type="InterPro" id="IPR005762">
    <property type="entry name" value="MurD"/>
</dbReference>
<reference evidence="21 22" key="1">
    <citation type="submission" date="2023-07" db="EMBL/GenBank/DDBJ databases">
        <title>Genomic Encyclopedia of Type Strains, Phase IV (KMG-IV): sequencing the most valuable type-strain genomes for metagenomic binning, comparative biology and taxonomic classification.</title>
        <authorList>
            <person name="Goeker M."/>
        </authorList>
    </citation>
    <scope>NUCLEOTIDE SEQUENCE [LARGE SCALE GENOMIC DNA]</scope>
    <source>
        <strain evidence="21 22">DSM 16784</strain>
    </source>
</reference>
<evidence type="ECO:0000256" key="2">
    <source>
        <dbReference type="ARBA" id="ARBA00004496"/>
    </source>
</evidence>
<keyword evidence="10 17" id="KW-0067">ATP-binding</keyword>
<evidence type="ECO:0000256" key="5">
    <source>
        <dbReference type="ARBA" id="ARBA00012212"/>
    </source>
</evidence>
<evidence type="ECO:0000259" key="20">
    <source>
        <dbReference type="Pfam" id="PF08245"/>
    </source>
</evidence>
<organism evidence="21 22">
    <name type="scientific">Breznakia pachnodae</name>
    <dbReference type="NCBI Taxonomy" id="265178"/>
    <lineage>
        <taxon>Bacteria</taxon>
        <taxon>Bacillati</taxon>
        <taxon>Bacillota</taxon>
        <taxon>Erysipelotrichia</taxon>
        <taxon>Erysipelotrichales</taxon>
        <taxon>Erysipelotrichaceae</taxon>
        <taxon>Breznakia</taxon>
    </lineage>
</organism>
<evidence type="ECO:0000313" key="22">
    <source>
        <dbReference type="Proteomes" id="UP001230220"/>
    </source>
</evidence>
<keyword evidence="17 18" id="KW-0131">Cell cycle</keyword>
<keyword evidence="7 17" id="KW-0963">Cytoplasm</keyword>
<keyword evidence="22" id="KW-1185">Reference proteome</keyword>
<evidence type="ECO:0000256" key="11">
    <source>
        <dbReference type="ARBA" id="ARBA00022960"/>
    </source>
</evidence>
<feature type="domain" description="Mur ligase central" evidence="20">
    <location>
        <begin position="107"/>
        <end position="279"/>
    </location>
</feature>
<dbReference type="NCBIfam" id="TIGR01087">
    <property type="entry name" value="murD"/>
    <property type="match status" value="1"/>
</dbReference>
<accession>A0ABU0E5P6</accession>
<evidence type="ECO:0000256" key="7">
    <source>
        <dbReference type="ARBA" id="ARBA00022490"/>
    </source>
</evidence>
<gene>
    <name evidence="17" type="primary">murD</name>
    <name evidence="21" type="ORF">J2S15_002972</name>
</gene>
<keyword evidence="9 17" id="KW-0547">Nucleotide-binding</keyword>
<keyword evidence="8 17" id="KW-0436">Ligase</keyword>
<dbReference type="GO" id="GO:0008764">
    <property type="term" value="F:UDP-N-acetylmuramoylalanine-D-glutamate ligase activity"/>
    <property type="evidence" value="ECO:0007669"/>
    <property type="project" value="UniProtKB-EC"/>
</dbReference>
<comment type="caution">
    <text evidence="21">The sequence shown here is derived from an EMBL/GenBank/DDBJ whole genome shotgun (WGS) entry which is preliminary data.</text>
</comment>
<evidence type="ECO:0000256" key="10">
    <source>
        <dbReference type="ARBA" id="ARBA00022840"/>
    </source>
</evidence>
<dbReference type="Gene3D" id="3.90.190.20">
    <property type="entry name" value="Mur ligase, C-terminal domain"/>
    <property type="match status" value="1"/>
</dbReference>
<dbReference type="RefSeq" id="WP_307409629.1">
    <property type="nucleotide sequence ID" value="NZ_JAUSUR010000006.1"/>
</dbReference>
<dbReference type="SUPFAM" id="SSF53244">
    <property type="entry name" value="MurD-like peptide ligases, peptide-binding domain"/>
    <property type="match status" value="1"/>
</dbReference>
<comment type="catalytic activity">
    <reaction evidence="16 17 18">
        <text>UDP-N-acetyl-alpha-D-muramoyl-L-alanine + D-glutamate + ATP = UDP-N-acetyl-alpha-D-muramoyl-L-alanyl-D-glutamate + ADP + phosphate + H(+)</text>
        <dbReference type="Rhea" id="RHEA:16429"/>
        <dbReference type="ChEBI" id="CHEBI:15378"/>
        <dbReference type="ChEBI" id="CHEBI:29986"/>
        <dbReference type="ChEBI" id="CHEBI:30616"/>
        <dbReference type="ChEBI" id="CHEBI:43474"/>
        <dbReference type="ChEBI" id="CHEBI:83898"/>
        <dbReference type="ChEBI" id="CHEBI:83900"/>
        <dbReference type="ChEBI" id="CHEBI:456216"/>
        <dbReference type="EC" id="6.3.2.9"/>
    </reaction>
</comment>
<comment type="function">
    <text evidence="1 17 18">Cell wall formation. Catalyzes the addition of glutamate to the nucleotide precursor UDP-N-acetylmuramoyl-L-alanine (UMA).</text>
</comment>
<keyword evidence="12 17" id="KW-0573">Peptidoglycan synthesis</keyword>
<keyword evidence="17 18" id="KW-0132">Cell division</keyword>
<dbReference type="Pfam" id="PF02875">
    <property type="entry name" value="Mur_ligase_C"/>
    <property type="match status" value="1"/>
</dbReference>
<evidence type="ECO:0000256" key="3">
    <source>
        <dbReference type="ARBA" id="ARBA00004752"/>
    </source>
</evidence>
<protein>
    <recommendedName>
        <fullName evidence="6 17">UDP-N-acetylmuramoylalanine--D-glutamate ligase</fullName>
        <ecNumber evidence="5 17">6.3.2.9</ecNumber>
    </recommendedName>
    <alternativeName>
        <fullName evidence="15 17">D-glutamic acid-adding enzyme</fullName>
    </alternativeName>
    <alternativeName>
        <fullName evidence="14 17">UDP-N-acetylmuramoyl-L-alanyl-D-glutamate synthetase</fullName>
    </alternativeName>
</protein>
<feature type="domain" description="Mur ligase C-terminal" evidence="19">
    <location>
        <begin position="301"/>
        <end position="409"/>
    </location>
</feature>
<dbReference type="Pfam" id="PF08245">
    <property type="entry name" value="Mur_ligase_M"/>
    <property type="match status" value="1"/>
</dbReference>
<dbReference type="InterPro" id="IPR013221">
    <property type="entry name" value="Mur_ligase_cen"/>
</dbReference>
<evidence type="ECO:0000256" key="9">
    <source>
        <dbReference type="ARBA" id="ARBA00022741"/>
    </source>
</evidence>
<evidence type="ECO:0000256" key="6">
    <source>
        <dbReference type="ARBA" id="ARBA00015655"/>
    </source>
</evidence>
<keyword evidence="11 17" id="KW-0133">Cell shape</keyword>
<name>A0ABU0E5P6_9FIRM</name>
<evidence type="ECO:0000256" key="8">
    <source>
        <dbReference type="ARBA" id="ARBA00022598"/>
    </source>
</evidence>
<sequence length="437" mass="49653">MKSVLVIGSARSGTAVSKLLLKKGFEVYLTDSGIVSNKEELETLGVKVYDEGHPDTLKEINYEFVVKNPGIPYTVAFIDYFVKQGSKIYTEIEVASWYAKEFHYGAITGTNGKTTTVSILYALLKKHGTSYVAGNIGIPLSEVVLEHEKEDANIALELSNFQLLGMESFKPKVSVVTNLAPDHLDYMKDLDAYYESKMKIYRNTDQEDYFLRNIDDEEIMKYAKNIPCKIIDYSLEKKADLYLKDNLVYYKDTYLFDIKTLKLVGKHNISNSMVAACMAYLLGVSIEEIQIGLHEFTSVEHRLEYVGEKDRIRFFNDSKATNAEAVVPALESFDKNIILLAGGYDKKLSFDILKPYDNRVKCCFSFGETKKEFKNIFSHVEELDTMEEAFDKAVQLAKPGDVILLSPACASYDQFTSYEQRGKIFKEYVYSYLNGGR</sequence>
<feature type="binding site" evidence="17">
    <location>
        <begin position="109"/>
        <end position="115"/>
    </location>
    <ligand>
        <name>ATP</name>
        <dbReference type="ChEBI" id="CHEBI:30616"/>
    </ligand>
</feature>
<dbReference type="InterPro" id="IPR004101">
    <property type="entry name" value="Mur_ligase_C"/>
</dbReference>
<evidence type="ECO:0000256" key="1">
    <source>
        <dbReference type="ARBA" id="ARBA00002734"/>
    </source>
</evidence>
<dbReference type="SUPFAM" id="SSF53623">
    <property type="entry name" value="MurD-like peptide ligases, catalytic domain"/>
    <property type="match status" value="1"/>
</dbReference>
<evidence type="ECO:0000259" key="19">
    <source>
        <dbReference type="Pfam" id="PF02875"/>
    </source>
</evidence>
<evidence type="ECO:0000256" key="18">
    <source>
        <dbReference type="RuleBase" id="RU003664"/>
    </source>
</evidence>
<comment type="pathway">
    <text evidence="3 17 18">Cell wall biogenesis; peptidoglycan biosynthesis.</text>
</comment>
<dbReference type="Gene3D" id="3.40.1190.10">
    <property type="entry name" value="Mur-like, catalytic domain"/>
    <property type="match status" value="1"/>
</dbReference>
<proteinExistence type="inferred from homology"/>
<evidence type="ECO:0000256" key="14">
    <source>
        <dbReference type="ARBA" id="ARBA00030398"/>
    </source>
</evidence>
<dbReference type="EMBL" id="JAUSUR010000006">
    <property type="protein sequence ID" value="MDQ0362218.1"/>
    <property type="molecule type" value="Genomic_DNA"/>
</dbReference>
<dbReference type="Proteomes" id="UP001230220">
    <property type="component" value="Unassembled WGS sequence"/>
</dbReference>
<dbReference type="PANTHER" id="PTHR43692:SF1">
    <property type="entry name" value="UDP-N-ACETYLMURAMOYLALANINE--D-GLUTAMATE LIGASE"/>
    <property type="match status" value="1"/>
</dbReference>
<dbReference type="InterPro" id="IPR036615">
    <property type="entry name" value="Mur_ligase_C_dom_sf"/>
</dbReference>
<evidence type="ECO:0000256" key="4">
    <source>
        <dbReference type="ARBA" id="ARBA00010416"/>
    </source>
</evidence>
<evidence type="ECO:0000256" key="17">
    <source>
        <dbReference type="HAMAP-Rule" id="MF_00639"/>
    </source>
</evidence>
<evidence type="ECO:0000256" key="13">
    <source>
        <dbReference type="ARBA" id="ARBA00023316"/>
    </source>
</evidence>
<evidence type="ECO:0000256" key="15">
    <source>
        <dbReference type="ARBA" id="ARBA00032324"/>
    </source>
</evidence>
<dbReference type="Gene3D" id="3.40.50.720">
    <property type="entry name" value="NAD(P)-binding Rossmann-like Domain"/>
    <property type="match status" value="1"/>
</dbReference>
<dbReference type="HAMAP" id="MF_00639">
    <property type="entry name" value="MurD"/>
    <property type="match status" value="1"/>
</dbReference>
<evidence type="ECO:0000256" key="12">
    <source>
        <dbReference type="ARBA" id="ARBA00022984"/>
    </source>
</evidence>
<dbReference type="PANTHER" id="PTHR43692">
    <property type="entry name" value="UDP-N-ACETYLMURAMOYLALANINE--D-GLUTAMATE LIGASE"/>
    <property type="match status" value="1"/>
</dbReference>